<sequence>MQTTSSDPCPVTSLRGRTSQPLPATSRTSSTGGRSREVRIPSVRRNRAADSSYHASSQARDGEDQEYRQQGRGDILNDRTEHRGDGHHHGNHHSDYRHGGRQRQHFCGRRKKYMPKPPEDDAFILPDEYKFIPRNKRAVLMKTQPQPQAQRRNAGGGGQKDDGQPRP</sequence>
<accession>A0A4Z2CDV4</accession>
<dbReference type="AlphaFoldDB" id="A0A4Z2CDV4"/>
<name>A0A4Z2CDV4_9TELE</name>
<dbReference type="Proteomes" id="UP000516260">
    <property type="component" value="Chromosome 10"/>
</dbReference>
<evidence type="ECO:0000313" key="2">
    <source>
        <dbReference type="EMBL" id="TNN02331.1"/>
    </source>
</evidence>
<gene>
    <name evidence="2" type="ORF">fugu_009818</name>
</gene>
<feature type="region of interest" description="Disordered" evidence="1">
    <location>
        <begin position="140"/>
        <end position="167"/>
    </location>
</feature>
<proteinExistence type="predicted"/>
<feature type="region of interest" description="Disordered" evidence="1">
    <location>
        <begin position="1"/>
        <end position="121"/>
    </location>
</feature>
<dbReference type="EMBL" id="SWLE01000002">
    <property type="protein sequence ID" value="TNN02331.1"/>
    <property type="molecule type" value="Genomic_DNA"/>
</dbReference>
<evidence type="ECO:0000313" key="3">
    <source>
        <dbReference type="Proteomes" id="UP000516260"/>
    </source>
</evidence>
<reference evidence="2 3" key="1">
    <citation type="submission" date="2019-04" db="EMBL/GenBank/DDBJ databases">
        <title>The sequence and de novo assembly of Takifugu bimaculatus genome using PacBio and Hi-C technologies.</title>
        <authorList>
            <person name="Xu P."/>
            <person name="Liu B."/>
            <person name="Zhou Z."/>
        </authorList>
    </citation>
    <scope>NUCLEOTIDE SEQUENCE [LARGE SCALE GENOMIC DNA]</scope>
    <source>
        <strain evidence="2">TB-2018</strain>
        <tissue evidence="2">Muscle</tissue>
    </source>
</reference>
<evidence type="ECO:0000256" key="1">
    <source>
        <dbReference type="SAM" id="MobiDB-lite"/>
    </source>
</evidence>
<feature type="compositionally biased region" description="Basic and acidic residues" evidence="1">
    <location>
        <begin position="60"/>
        <end position="98"/>
    </location>
</feature>
<protein>
    <submittedName>
        <fullName evidence="2">Uncharacterized protein</fullName>
    </submittedName>
</protein>
<comment type="caution">
    <text evidence="2">The sequence shown here is derived from an EMBL/GenBank/DDBJ whole genome shotgun (WGS) entry which is preliminary data.</text>
</comment>
<keyword evidence="3" id="KW-1185">Reference proteome</keyword>
<feature type="compositionally biased region" description="Basic residues" evidence="1">
    <location>
        <begin position="99"/>
        <end position="114"/>
    </location>
</feature>
<organism evidence="2 3">
    <name type="scientific">Takifugu bimaculatus</name>
    <dbReference type="NCBI Taxonomy" id="433685"/>
    <lineage>
        <taxon>Eukaryota</taxon>
        <taxon>Metazoa</taxon>
        <taxon>Chordata</taxon>
        <taxon>Craniata</taxon>
        <taxon>Vertebrata</taxon>
        <taxon>Euteleostomi</taxon>
        <taxon>Actinopterygii</taxon>
        <taxon>Neopterygii</taxon>
        <taxon>Teleostei</taxon>
        <taxon>Neoteleostei</taxon>
        <taxon>Acanthomorphata</taxon>
        <taxon>Eupercaria</taxon>
        <taxon>Tetraodontiformes</taxon>
        <taxon>Tetradontoidea</taxon>
        <taxon>Tetraodontidae</taxon>
        <taxon>Takifugu</taxon>
    </lineage>
</organism>